<dbReference type="InterPro" id="IPR047272">
    <property type="entry name" value="S49_SppA_C"/>
</dbReference>
<dbReference type="InterPro" id="IPR004635">
    <property type="entry name" value="Pept_S49_SppA"/>
</dbReference>
<dbReference type="SUPFAM" id="SSF52096">
    <property type="entry name" value="ClpP/crotonase"/>
    <property type="match status" value="1"/>
</dbReference>
<dbReference type="CDD" id="cd07023">
    <property type="entry name" value="S49_Sppa_N_C"/>
    <property type="match status" value="1"/>
</dbReference>
<sequence>MVAPLQSPARAEVARDALPDWDADPMIDADLIVDRRRLRRKLALWRVIGVVAVAALIAGIVVYATGIGDVAGRSRAHIARISISGLITDDRAKRELIEKVGKSDAVKAVIVAINSPGGTTVGGEALYEALRSLGEKKPVVAHIGTVGASAGYMVALATDHIVARRSALTGSIGVIIQFGEASKLLETIGISMDEVKSSPLKATPNFYKPASEEARQVLKDVVDDSYDWFVGLVRERRNMTPARATTLADGRIYSGAQALENGLIDAIGGEDVAISWLETERDVAPGLPVRDWKKDEGINDLPFSAAVMRKFAWLLGDKAAATLGRELGLFRDGAPLDGLISVWQPSTTTQNNASQGAPR</sequence>
<name>A0A327JDL2_9HYPH</name>
<dbReference type="Pfam" id="PF01343">
    <property type="entry name" value="Peptidase_S49"/>
    <property type="match status" value="1"/>
</dbReference>
<evidence type="ECO:0000313" key="7">
    <source>
        <dbReference type="EMBL" id="RAI24520.1"/>
    </source>
</evidence>
<evidence type="ECO:0000256" key="5">
    <source>
        <dbReference type="SAM" id="Phobius"/>
    </source>
</evidence>
<organism evidence="7 8">
    <name type="scientific">Rhodobium orientis</name>
    <dbReference type="NCBI Taxonomy" id="34017"/>
    <lineage>
        <taxon>Bacteria</taxon>
        <taxon>Pseudomonadati</taxon>
        <taxon>Pseudomonadota</taxon>
        <taxon>Alphaproteobacteria</taxon>
        <taxon>Hyphomicrobiales</taxon>
        <taxon>Rhodobiaceae</taxon>
        <taxon>Rhodobium</taxon>
    </lineage>
</organism>
<keyword evidence="2" id="KW-0645">Protease</keyword>
<evidence type="ECO:0000256" key="2">
    <source>
        <dbReference type="ARBA" id="ARBA00022670"/>
    </source>
</evidence>
<dbReference type="PANTHER" id="PTHR42987">
    <property type="entry name" value="PEPTIDASE S49"/>
    <property type="match status" value="1"/>
</dbReference>
<proteinExistence type="inferred from homology"/>
<keyword evidence="5" id="KW-0472">Membrane</keyword>
<comment type="caution">
    <text evidence="7">The sequence shown here is derived from an EMBL/GenBank/DDBJ whole genome shotgun (WGS) entry which is preliminary data.</text>
</comment>
<dbReference type="InterPro" id="IPR029045">
    <property type="entry name" value="ClpP/crotonase-like_dom_sf"/>
</dbReference>
<dbReference type="AlphaFoldDB" id="A0A327JDL2"/>
<keyword evidence="8" id="KW-1185">Reference proteome</keyword>
<keyword evidence="3" id="KW-0378">Hydrolase</keyword>
<reference evidence="7 8" key="1">
    <citation type="submission" date="2017-07" db="EMBL/GenBank/DDBJ databases">
        <title>Draft Genome Sequences of Select Purple Nonsulfur Bacteria.</title>
        <authorList>
            <person name="Lasarre B."/>
            <person name="Mckinlay J.B."/>
        </authorList>
    </citation>
    <scope>NUCLEOTIDE SEQUENCE [LARGE SCALE GENOMIC DNA]</scope>
    <source>
        <strain evidence="7 8">DSM 11290</strain>
    </source>
</reference>
<protein>
    <submittedName>
        <fullName evidence="7">Signal peptide peptidase SppA</fullName>
    </submittedName>
</protein>
<dbReference type="GO" id="GO:0006508">
    <property type="term" value="P:proteolysis"/>
    <property type="evidence" value="ECO:0007669"/>
    <property type="project" value="UniProtKB-KW"/>
</dbReference>
<dbReference type="Proteomes" id="UP000249299">
    <property type="component" value="Unassembled WGS sequence"/>
</dbReference>
<keyword evidence="5" id="KW-1133">Transmembrane helix</keyword>
<dbReference type="OrthoDB" id="9764363at2"/>
<dbReference type="Gene3D" id="3.90.226.10">
    <property type="entry name" value="2-enoyl-CoA Hydratase, Chain A, domain 1"/>
    <property type="match status" value="1"/>
</dbReference>
<evidence type="ECO:0000256" key="1">
    <source>
        <dbReference type="ARBA" id="ARBA00008683"/>
    </source>
</evidence>
<evidence type="ECO:0000313" key="8">
    <source>
        <dbReference type="Proteomes" id="UP000249299"/>
    </source>
</evidence>
<keyword evidence="4" id="KW-0720">Serine protease</keyword>
<dbReference type="GO" id="GO:0008236">
    <property type="term" value="F:serine-type peptidase activity"/>
    <property type="evidence" value="ECO:0007669"/>
    <property type="project" value="UniProtKB-KW"/>
</dbReference>
<evidence type="ECO:0000259" key="6">
    <source>
        <dbReference type="Pfam" id="PF01343"/>
    </source>
</evidence>
<dbReference type="NCBIfam" id="TIGR00706">
    <property type="entry name" value="SppA_dom"/>
    <property type="match status" value="1"/>
</dbReference>
<feature type="transmembrane region" description="Helical" evidence="5">
    <location>
        <begin position="43"/>
        <end position="64"/>
    </location>
</feature>
<dbReference type="Gene3D" id="6.20.330.10">
    <property type="match status" value="1"/>
</dbReference>
<keyword evidence="5" id="KW-0812">Transmembrane</keyword>
<evidence type="ECO:0000256" key="3">
    <source>
        <dbReference type="ARBA" id="ARBA00022801"/>
    </source>
</evidence>
<gene>
    <name evidence="7" type="primary">sppA</name>
    <name evidence="7" type="ORF">CH339_22300</name>
</gene>
<dbReference type="InterPro" id="IPR002142">
    <property type="entry name" value="Peptidase_S49"/>
</dbReference>
<feature type="domain" description="Peptidase S49" evidence="6">
    <location>
        <begin position="135"/>
        <end position="283"/>
    </location>
</feature>
<accession>A0A327JDL2</accession>
<dbReference type="PANTHER" id="PTHR42987:SF6">
    <property type="entry name" value="PROTEINASE IV"/>
    <property type="match status" value="1"/>
</dbReference>
<comment type="similarity">
    <text evidence="1">Belongs to the peptidase S49 family.</text>
</comment>
<evidence type="ECO:0000256" key="4">
    <source>
        <dbReference type="ARBA" id="ARBA00022825"/>
    </source>
</evidence>
<dbReference type="EMBL" id="NPEV01000078">
    <property type="protein sequence ID" value="RAI24520.1"/>
    <property type="molecule type" value="Genomic_DNA"/>
</dbReference>